<dbReference type="AlphaFoldDB" id="A0AAW1N8Q6"/>
<comment type="caution">
    <text evidence="2">The sequence shown here is derived from an EMBL/GenBank/DDBJ whole genome shotgun (WGS) entry which is preliminary data.</text>
</comment>
<proteinExistence type="predicted"/>
<name>A0AAW1N8Q6_SAPOF</name>
<evidence type="ECO:0000256" key="1">
    <source>
        <dbReference type="SAM" id="MobiDB-lite"/>
    </source>
</evidence>
<accession>A0AAW1N8Q6</accession>
<keyword evidence="3" id="KW-1185">Reference proteome</keyword>
<organism evidence="2 3">
    <name type="scientific">Saponaria officinalis</name>
    <name type="common">Common soapwort</name>
    <name type="synonym">Lychnis saponaria</name>
    <dbReference type="NCBI Taxonomy" id="3572"/>
    <lineage>
        <taxon>Eukaryota</taxon>
        <taxon>Viridiplantae</taxon>
        <taxon>Streptophyta</taxon>
        <taxon>Embryophyta</taxon>
        <taxon>Tracheophyta</taxon>
        <taxon>Spermatophyta</taxon>
        <taxon>Magnoliopsida</taxon>
        <taxon>eudicotyledons</taxon>
        <taxon>Gunneridae</taxon>
        <taxon>Pentapetalae</taxon>
        <taxon>Caryophyllales</taxon>
        <taxon>Caryophyllaceae</taxon>
        <taxon>Caryophylleae</taxon>
        <taxon>Saponaria</taxon>
    </lineage>
</organism>
<feature type="compositionally biased region" description="Polar residues" evidence="1">
    <location>
        <begin position="104"/>
        <end position="114"/>
    </location>
</feature>
<gene>
    <name evidence="2" type="ORF">RND81_01G197200</name>
</gene>
<feature type="region of interest" description="Disordered" evidence="1">
    <location>
        <begin position="80"/>
        <end position="114"/>
    </location>
</feature>
<evidence type="ECO:0000313" key="3">
    <source>
        <dbReference type="Proteomes" id="UP001443914"/>
    </source>
</evidence>
<reference evidence="2" key="1">
    <citation type="submission" date="2024-03" db="EMBL/GenBank/DDBJ databases">
        <title>WGS assembly of Saponaria officinalis var. Norfolk2.</title>
        <authorList>
            <person name="Jenkins J."/>
            <person name="Shu S."/>
            <person name="Grimwood J."/>
            <person name="Barry K."/>
            <person name="Goodstein D."/>
            <person name="Schmutz J."/>
            <person name="Leebens-Mack J."/>
            <person name="Osbourn A."/>
        </authorList>
    </citation>
    <scope>NUCLEOTIDE SEQUENCE [LARGE SCALE GENOMIC DNA]</scope>
    <source>
        <strain evidence="2">JIC</strain>
    </source>
</reference>
<dbReference type="EMBL" id="JBDFQZ010000001">
    <property type="protein sequence ID" value="KAK9757965.1"/>
    <property type="molecule type" value="Genomic_DNA"/>
</dbReference>
<dbReference type="Proteomes" id="UP001443914">
    <property type="component" value="Unassembled WGS sequence"/>
</dbReference>
<protein>
    <submittedName>
        <fullName evidence="2">Uncharacterized protein</fullName>
    </submittedName>
</protein>
<sequence length="114" mass="12732">MESLTLNSCLNQSKTLNSSIKADIRVVKQVGFPHFWRKREKISTFSLKIQSISTDAGFTAPSKNGLLLILLLMFKGKRVTPPVRSTAPRPRAHQAHHPPPPTLVRSQQATNYCP</sequence>
<evidence type="ECO:0000313" key="2">
    <source>
        <dbReference type="EMBL" id="KAK9757965.1"/>
    </source>
</evidence>